<protein>
    <submittedName>
        <fullName evidence="2">Uncharacterized protein</fullName>
    </submittedName>
</protein>
<dbReference type="AlphaFoldDB" id="A0AAD7P048"/>
<organism evidence="2 3">
    <name type="scientific">Mycena metata</name>
    <dbReference type="NCBI Taxonomy" id="1033252"/>
    <lineage>
        <taxon>Eukaryota</taxon>
        <taxon>Fungi</taxon>
        <taxon>Dikarya</taxon>
        <taxon>Basidiomycota</taxon>
        <taxon>Agaricomycotina</taxon>
        <taxon>Agaricomycetes</taxon>
        <taxon>Agaricomycetidae</taxon>
        <taxon>Agaricales</taxon>
        <taxon>Marasmiineae</taxon>
        <taxon>Mycenaceae</taxon>
        <taxon>Mycena</taxon>
    </lineage>
</organism>
<accession>A0AAD7P048</accession>
<evidence type="ECO:0000256" key="1">
    <source>
        <dbReference type="SAM" id="MobiDB-lite"/>
    </source>
</evidence>
<feature type="compositionally biased region" description="Basic and acidic residues" evidence="1">
    <location>
        <begin position="618"/>
        <end position="628"/>
    </location>
</feature>
<evidence type="ECO:0000313" key="2">
    <source>
        <dbReference type="EMBL" id="KAJ7782936.1"/>
    </source>
</evidence>
<name>A0AAD7P048_9AGAR</name>
<feature type="region of interest" description="Disordered" evidence="1">
    <location>
        <begin position="690"/>
        <end position="713"/>
    </location>
</feature>
<feature type="compositionally biased region" description="Polar residues" evidence="1">
    <location>
        <begin position="694"/>
        <end position="704"/>
    </location>
</feature>
<sequence>MSNQHDYSRVPQLQTLEEGLRFVLVLKIHLLWLQQQARQIALWARWVVLDFLFLGENRLVAFGTQKDEGLGPALYKKTPARAARASLMGGSQNLYTSSYAVECETLYTRDHLVSLGIKLRAKFKLKGFTRILPARQGLVPRRPPWLGGRRGFSASWFLAWVSTTKKTYTRVKDTIPWRNCYLRWFGRDEELTLEEYRSRCITLVRMFNAPVFVTGRKIFAQFEYSPTMKHVVLVVLFCYPQNELVAHIQRLYPPATEALILEALRMLAPRYDFQTHQLNSNYGWNYGINKLTQGHVWRQLCPVDARPVPFPQPAPKSIIMFFCPPRLARMTVSARAGYWTKTLPLQYGYVAALARFSCPSASVLPCMLPDMVTMGEDKKLGWLDEKLNDEGKYSSGLATGFFADEAGALRSMQQLKKVLQDGAGGLDVALVFHHAAADPRVHLEDWTLLLGNLTPCLSFRAHVSVDKGWDTTVYRRDGLDYILTVRVHTLRLVHRALATSKGKTKPTLAGMLTKNPDDLRHWIGRTIEDEDEVSRLYELVLLSKEFRTQGPNAYKGNNPRVPGYAVPVCEHEPVVLVISVLERDGPKHRTMLFIRLVEGRFCPTESLEAGVAKRRERRERSPSSDLARRHGGAKNRAPVDVLERACVVLCETLTACMQWVKRRLEQSQGMREAGDVAALHATMPGPQFCRARSNGATESRSSGSQDERSQRRGNGGGLLWCWMVDGRAVLPLDGRAVIVLDGRAVGPNIFFLQCLMAERSVKIFSSLVNYCAVGWPSRLLDGRAIGPNFFSERSGFLHRSVGWPSVLELDGRALELNHHLEGGDRSPQTEQEAWRRWHFGIIDDGIVDLNRTGGELKSSDIVDGLRP</sequence>
<feature type="region of interest" description="Disordered" evidence="1">
    <location>
        <begin position="612"/>
        <end position="634"/>
    </location>
</feature>
<gene>
    <name evidence="2" type="ORF">B0H16DRAFT_1682280</name>
</gene>
<comment type="caution">
    <text evidence="2">The sequence shown here is derived from an EMBL/GenBank/DDBJ whole genome shotgun (WGS) entry which is preliminary data.</text>
</comment>
<dbReference type="EMBL" id="JARKIB010000003">
    <property type="protein sequence ID" value="KAJ7782936.1"/>
    <property type="molecule type" value="Genomic_DNA"/>
</dbReference>
<proteinExistence type="predicted"/>
<keyword evidence="3" id="KW-1185">Reference proteome</keyword>
<evidence type="ECO:0000313" key="3">
    <source>
        <dbReference type="Proteomes" id="UP001215598"/>
    </source>
</evidence>
<reference evidence="2" key="1">
    <citation type="submission" date="2023-03" db="EMBL/GenBank/DDBJ databases">
        <title>Massive genome expansion in bonnet fungi (Mycena s.s.) driven by repeated elements and novel gene families across ecological guilds.</title>
        <authorList>
            <consortium name="Lawrence Berkeley National Laboratory"/>
            <person name="Harder C.B."/>
            <person name="Miyauchi S."/>
            <person name="Viragh M."/>
            <person name="Kuo A."/>
            <person name="Thoen E."/>
            <person name="Andreopoulos B."/>
            <person name="Lu D."/>
            <person name="Skrede I."/>
            <person name="Drula E."/>
            <person name="Henrissat B."/>
            <person name="Morin E."/>
            <person name="Kohler A."/>
            <person name="Barry K."/>
            <person name="LaButti K."/>
            <person name="Morin E."/>
            <person name="Salamov A."/>
            <person name="Lipzen A."/>
            <person name="Mereny Z."/>
            <person name="Hegedus B."/>
            <person name="Baldrian P."/>
            <person name="Stursova M."/>
            <person name="Weitz H."/>
            <person name="Taylor A."/>
            <person name="Grigoriev I.V."/>
            <person name="Nagy L.G."/>
            <person name="Martin F."/>
            <person name="Kauserud H."/>
        </authorList>
    </citation>
    <scope>NUCLEOTIDE SEQUENCE</scope>
    <source>
        <strain evidence="2">CBHHK182m</strain>
    </source>
</reference>
<dbReference type="Proteomes" id="UP001215598">
    <property type="component" value="Unassembled WGS sequence"/>
</dbReference>